<organism evidence="1 2">
    <name type="scientific">Lucilia cuprina</name>
    <name type="common">Green bottle fly</name>
    <name type="synonym">Australian sheep blowfly</name>
    <dbReference type="NCBI Taxonomy" id="7375"/>
    <lineage>
        <taxon>Eukaryota</taxon>
        <taxon>Metazoa</taxon>
        <taxon>Ecdysozoa</taxon>
        <taxon>Arthropoda</taxon>
        <taxon>Hexapoda</taxon>
        <taxon>Insecta</taxon>
        <taxon>Pterygota</taxon>
        <taxon>Neoptera</taxon>
        <taxon>Endopterygota</taxon>
        <taxon>Diptera</taxon>
        <taxon>Brachycera</taxon>
        <taxon>Muscomorpha</taxon>
        <taxon>Oestroidea</taxon>
        <taxon>Calliphoridae</taxon>
        <taxon>Luciliinae</taxon>
        <taxon>Lucilia</taxon>
    </lineage>
</organism>
<reference evidence="1 2" key="1">
    <citation type="journal article" date="2015" name="Nat. Commun.">
        <title>Lucilia cuprina genome unlocks parasitic fly biology to underpin future interventions.</title>
        <authorList>
            <person name="Anstead C.A."/>
            <person name="Korhonen P.K."/>
            <person name="Young N.D."/>
            <person name="Hall R.S."/>
            <person name="Jex A.R."/>
            <person name="Murali S.C."/>
            <person name="Hughes D.S."/>
            <person name="Lee S.F."/>
            <person name="Perry T."/>
            <person name="Stroehlein A.J."/>
            <person name="Ansell B.R."/>
            <person name="Breugelmans B."/>
            <person name="Hofmann A."/>
            <person name="Qu J."/>
            <person name="Dugan S."/>
            <person name="Lee S.L."/>
            <person name="Chao H."/>
            <person name="Dinh H."/>
            <person name="Han Y."/>
            <person name="Doddapaneni H.V."/>
            <person name="Worley K.C."/>
            <person name="Muzny D.M."/>
            <person name="Ioannidis P."/>
            <person name="Waterhouse R.M."/>
            <person name="Zdobnov E.M."/>
            <person name="James P.J."/>
            <person name="Bagnall N.H."/>
            <person name="Kotze A.C."/>
            <person name="Gibbs R.A."/>
            <person name="Richards S."/>
            <person name="Batterham P."/>
            <person name="Gasser R.B."/>
        </authorList>
    </citation>
    <scope>NUCLEOTIDE SEQUENCE [LARGE SCALE GENOMIC DNA]</scope>
    <source>
        <strain evidence="1 2">LS</strain>
        <tissue evidence="1">Full body</tissue>
    </source>
</reference>
<comment type="caution">
    <text evidence="1">The sequence shown here is derived from an EMBL/GenBank/DDBJ whole genome shotgun (WGS) entry which is preliminary data.</text>
</comment>
<accession>A0A0L0BXD9</accession>
<sequence length="159" mass="18436">MIVIKARTIEDHVPNFIDLSSKLRPVLRLQGYGQTDIATQKMIRTNISLRYKYQHKSNIPSSLSKVLKVAINMVHFVSSSLISHQIKERYKVYKKILRFHYGYTNMLKMAILTTLIHINQQYLKSSSADESPSNSRTSCHMGVLTLDIIIKRLIYNMHN</sequence>
<name>A0A0L0BXD9_LUCCU</name>
<keyword evidence="2" id="KW-1185">Reference proteome</keyword>
<evidence type="ECO:0000313" key="1">
    <source>
        <dbReference type="EMBL" id="KNC24712.1"/>
    </source>
</evidence>
<gene>
    <name evidence="1" type="ORF">FF38_10977</name>
</gene>
<evidence type="ECO:0000313" key="2">
    <source>
        <dbReference type="Proteomes" id="UP000037069"/>
    </source>
</evidence>
<dbReference type="EMBL" id="JRES01001184">
    <property type="protein sequence ID" value="KNC24712.1"/>
    <property type="molecule type" value="Genomic_DNA"/>
</dbReference>
<protein>
    <submittedName>
        <fullName evidence="1">Uncharacterized protein</fullName>
    </submittedName>
</protein>
<dbReference type="Proteomes" id="UP000037069">
    <property type="component" value="Unassembled WGS sequence"/>
</dbReference>
<proteinExistence type="predicted"/>
<dbReference type="AlphaFoldDB" id="A0A0L0BXD9"/>